<accession>A0A6J6V8W3</accession>
<reference evidence="3" key="1">
    <citation type="submission" date="2020-05" db="EMBL/GenBank/DDBJ databases">
        <authorList>
            <person name="Chiriac C."/>
            <person name="Salcher M."/>
            <person name="Ghai R."/>
            <person name="Kavagutti S V."/>
        </authorList>
    </citation>
    <scope>NUCLEOTIDE SEQUENCE</scope>
</reference>
<feature type="region of interest" description="Disordered" evidence="1">
    <location>
        <begin position="1"/>
        <end position="22"/>
    </location>
</feature>
<dbReference type="EMBL" id="CAEZYQ010000039">
    <property type="protein sequence ID" value="CAB4767619.1"/>
    <property type="molecule type" value="Genomic_DNA"/>
</dbReference>
<dbReference type="AlphaFoldDB" id="A0A6J6V8W3"/>
<sequence length="272" mass="28695">MRSRSLRAHPDGPRHRAGRAARSYRSARAGLLLMVLAPGGVLAGAPLFPGVSDRGALPVDVDQPRRPDAQVGPGLVGAQPVHPGAVVKRKEPRAVPEAGSGEFEVAAAPDLLPGSADVAYTVEVERPLPFTPAEVAREVEATLRDPRSWGGRLGVTLRRVEARPGLRILLATPATTDALCAPLDTAGRVSCRNGPLVVLNAVRWASAVPWYADAVSSYRTYVVNHEVGHALGRPHQRCPGPGSPAPVMQQQTYGLQGCRRSVWPSPAEVGGS</sequence>
<gene>
    <name evidence="3" type="ORF">UFOPK2761_03188</name>
</gene>
<evidence type="ECO:0000256" key="1">
    <source>
        <dbReference type="SAM" id="MobiDB-lite"/>
    </source>
</evidence>
<evidence type="ECO:0000313" key="3">
    <source>
        <dbReference type="EMBL" id="CAB4767619.1"/>
    </source>
</evidence>
<evidence type="ECO:0000259" key="2">
    <source>
        <dbReference type="Pfam" id="PF11350"/>
    </source>
</evidence>
<feature type="domain" description="DUF3152" evidence="2">
    <location>
        <begin position="94"/>
        <end position="256"/>
    </location>
</feature>
<dbReference type="InterPro" id="IPR022603">
    <property type="entry name" value="DUF3152"/>
</dbReference>
<protein>
    <submittedName>
        <fullName evidence="3">Unannotated protein</fullName>
    </submittedName>
</protein>
<name>A0A6J6V8W3_9ZZZZ</name>
<proteinExistence type="predicted"/>
<dbReference type="SUPFAM" id="SSF55486">
    <property type="entry name" value="Metalloproteases ('zincins'), catalytic domain"/>
    <property type="match status" value="1"/>
</dbReference>
<organism evidence="3">
    <name type="scientific">freshwater metagenome</name>
    <dbReference type="NCBI Taxonomy" id="449393"/>
    <lineage>
        <taxon>unclassified sequences</taxon>
        <taxon>metagenomes</taxon>
        <taxon>ecological metagenomes</taxon>
    </lineage>
</organism>
<dbReference type="Pfam" id="PF11350">
    <property type="entry name" value="DUF3152"/>
    <property type="match status" value="1"/>
</dbReference>